<dbReference type="FunFam" id="3.40.50.300:FF:000119">
    <property type="entry name" value="Sulfate adenylyltransferase subunit 1"/>
    <property type="match status" value="1"/>
</dbReference>
<feature type="binding site" evidence="15">
    <location>
        <begin position="15"/>
        <end position="22"/>
    </location>
    <ligand>
        <name>GTP</name>
        <dbReference type="ChEBI" id="CHEBI:37565"/>
    </ligand>
</feature>
<dbReference type="FunFam" id="2.40.30.10:FF:000027">
    <property type="entry name" value="Sulfate adenylyltransferase subunit 1"/>
    <property type="match status" value="1"/>
</dbReference>
<comment type="function">
    <text evidence="13 15">With CysD forms the ATP sulfurylase (ATPS) that catalyzes the adenylation of sulfate producing adenosine 5'-phosphosulfate (APS) and diphosphate, the first enzymatic step in sulfur assimilation pathway. APS synthesis involves the formation of a high-energy phosphoric-sulfuric acid anhydride bond driven by GTP hydrolysis by CysN coupled to ATP hydrolysis by CysD.</text>
</comment>
<dbReference type="PRINTS" id="PR00315">
    <property type="entry name" value="ELONGATNFCT"/>
</dbReference>
<evidence type="ECO:0000313" key="19">
    <source>
        <dbReference type="Proteomes" id="UP000229740"/>
    </source>
</evidence>
<organism evidence="18 19">
    <name type="scientific">candidate division KSB3 bacterium</name>
    <dbReference type="NCBI Taxonomy" id="2044937"/>
    <lineage>
        <taxon>Bacteria</taxon>
        <taxon>candidate division KSB3</taxon>
    </lineage>
</organism>
<comment type="caution">
    <text evidence="18">The sequence shown here is derived from an EMBL/GenBank/DDBJ whole genome shotgun (WGS) entry which is preliminary data.</text>
</comment>
<comment type="function">
    <text evidence="2">APS kinase catalyzes the synthesis of activated sulfate.</text>
</comment>
<dbReference type="AlphaFoldDB" id="A0A2G6EE67"/>
<evidence type="ECO:0000256" key="5">
    <source>
        <dbReference type="ARBA" id="ARBA00007237"/>
    </source>
</evidence>
<evidence type="ECO:0000256" key="2">
    <source>
        <dbReference type="ARBA" id="ARBA00002357"/>
    </source>
</evidence>
<keyword evidence="6 15" id="KW-0808">Transferase</keyword>
<protein>
    <recommendedName>
        <fullName evidence="15 16">Multifunctional fusion protein</fullName>
    </recommendedName>
    <domain>
        <recommendedName>
            <fullName evidence="15">Sulfate adenylyltransferase subunit 1</fullName>
            <ecNumber evidence="15">2.7.7.4</ecNumber>
        </recommendedName>
        <alternativeName>
            <fullName evidence="15">ATP-sulfurylase large subunit</fullName>
        </alternativeName>
        <alternativeName>
            <fullName evidence="15">Sulfate adenylate transferase</fullName>
            <shortName evidence="15">SAT</shortName>
        </alternativeName>
    </domain>
    <domain>
        <recommendedName>
            <fullName evidence="16">Adenylyl-sulfate kinase</fullName>
            <ecNumber evidence="16">2.7.1.25</ecNumber>
        </recommendedName>
        <alternativeName>
            <fullName evidence="16">APS kinase</fullName>
        </alternativeName>
        <alternativeName>
            <fullName evidence="16">ATP adenosine-5'-phosphosulfate 3'-phosphotransferase</fullName>
        </alternativeName>
        <alternativeName>
            <fullName evidence="16">Adenosine-5'-phosphosulfate kinase</fullName>
        </alternativeName>
    </domain>
</protein>
<dbReference type="SUPFAM" id="SSF50465">
    <property type="entry name" value="EF-Tu/eEF-1alpha/eIF2-gamma C-terminal domain"/>
    <property type="match status" value="1"/>
</dbReference>
<keyword evidence="9 15" id="KW-0067">ATP-binding</keyword>
<dbReference type="NCBIfam" id="NF004035">
    <property type="entry name" value="PRK05506.1"/>
    <property type="match status" value="1"/>
</dbReference>
<reference evidence="18 19" key="1">
    <citation type="submission" date="2017-10" db="EMBL/GenBank/DDBJ databases">
        <title>Novel microbial diversity and functional potential in the marine mammal oral microbiome.</title>
        <authorList>
            <person name="Dudek N.K."/>
            <person name="Sun C.L."/>
            <person name="Burstein D."/>
            <person name="Kantor R.S."/>
            <person name="Aliaga Goltsman D.S."/>
            <person name="Bik E.M."/>
            <person name="Thomas B.C."/>
            <person name="Banfield J.F."/>
            <person name="Relman D.A."/>
        </authorList>
    </citation>
    <scope>NUCLEOTIDE SEQUENCE [LARGE SCALE GENOMIC DNA]</scope>
    <source>
        <strain evidence="18">DOLZORAL124_49_17</strain>
    </source>
</reference>
<evidence type="ECO:0000256" key="8">
    <source>
        <dbReference type="ARBA" id="ARBA00022741"/>
    </source>
</evidence>
<evidence type="ECO:0000256" key="13">
    <source>
        <dbReference type="ARBA" id="ARBA00055271"/>
    </source>
</evidence>
<dbReference type="InterPro" id="IPR044138">
    <property type="entry name" value="CysN_II"/>
</dbReference>
<feature type="binding site" evidence="15">
    <location>
        <begin position="147"/>
        <end position="150"/>
    </location>
    <ligand>
        <name>GTP</name>
        <dbReference type="ChEBI" id="CHEBI:37565"/>
    </ligand>
</feature>
<dbReference type="InterPro" id="IPR054696">
    <property type="entry name" value="GTP-eEF1A_C"/>
</dbReference>
<evidence type="ECO:0000256" key="7">
    <source>
        <dbReference type="ARBA" id="ARBA00022695"/>
    </source>
</evidence>
<proteinExistence type="inferred from homology"/>
<dbReference type="InterPro" id="IPR000795">
    <property type="entry name" value="T_Tr_GTP-bd_dom"/>
</dbReference>
<comment type="pathway">
    <text evidence="3 15">Sulfur metabolism; hydrogen sulfide biosynthesis; sulfite from sulfate: step 1/3.</text>
</comment>
<keyword evidence="8 15" id="KW-0547">Nucleotide-binding</keyword>
<evidence type="ECO:0000256" key="6">
    <source>
        <dbReference type="ARBA" id="ARBA00022679"/>
    </source>
</evidence>
<dbReference type="GO" id="GO:0003924">
    <property type="term" value="F:GTPase activity"/>
    <property type="evidence" value="ECO:0007669"/>
    <property type="project" value="InterPro"/>
</dbReference>
<comment type="pathway">
    <text evidence="16">Sulfur metabolism; hydrogen sulfide biosynthesis; sulfite from sulfate: step 2/3.</text>
</comment>
<dbReference type="NCBIfam" id="NF003013">
    <property type="entry name" value="PRK03846.1"/>
    <property type="match status" value="1"/>
</dbReference>
<dbReference type="InterPro" id="IPR041757">
    <property type="entry name" value="CysN_GTP-bd"/>
</dbReference>
<dbReference type="PANTHER" id="PTHR23115">
    <property type="entry name" value="TRANSLATION FACTOR"/>
    <property type="match status" value="1"/>
</dbReference>
<dbReference type="NCBIfam" id="TIGR00455">
    <property type="entry name" value="apsK"/>
    <property type="match status" value="1"/>
</dbReference>
<dbReference type="InterPro" id="IPR009000">
    <property type="entry name" value="Transl_B-barrel_sf"/>
</dbReference>
<dbReference type="SUPFAM" id="SSF52540">
    <property type="entry name" value="P-loop containing nucleoside triphosphate hydrolases"/>
    <property type="match status" value="2"/>
</dbReference>
<evidence type="ECO:0000256" key="9">
    <source>
        <dbReference type="ARBA" id="ARBA00022840"/>
    </source>
</evidence>
<feature type="binding site" evidence="16">
    <location>
        <begin position="470"/>
        <end position="477"/>
    </location>
    <ligand>
        <name>ATP</name>
        <dbReference type="ChEBI" id="CHEBI:30616"/>
    </ligand>
</feature>
<dbReference type="NCBIfam" id="NF003478">
    <property type="entry name" value="PRK05124.1"/>
    <property type="match status" value="1"/>
</dbReference>
<dbReference type="Proteomes" id="UP000229740">
    <property type="component" value="Unassembled WGS sequence"/>
</dbReference>
<dbReference type="SUPFAM" id="SSF50447">
    <property type="entry name" value="Translation proteins"/>
    <property type="match status" value="1"/>
</dbReference>
<dbReference type="HAMAP" id="MF_00065">
    <property type="entry name" value="Adenylyl_sulf_kinase"/>
    <property type="match status" value="1"/>
</dbReference>
<dbReference type="UniPathway" id="UPA00140">
    <property type="reaction ID" value="UER00204"/>
</dbReference>
<evidence type="ECO:0000256" key="3">
    <source>
        <dbReference type="ARBA" id="ARBA00005048"/>
    </source>
</evidence>
<comment type="subunit">
    <text evidence="14">Heterodimer composed of CysD, the smaller subunit, and CysNC.</text>
</comment>
<dbReference type="CDD" id="cd04166">
    <property type="entry name" value="CysN_ATPS"/>
    <property type="match status" value="1"/>
</dbReference>
<evidence type="ECO:0000259" key="17">
    <source>
        <dbReference type="PROSITE" id="PS51722"/>
    </source>
</evidence>
<dbReference type="InterPro" id="IPR027417">
    <property type="entry name" value="P-loop_NTPase"/>
</dbReference>
<evidence type="ECO:0000256" key="4">
    <source>
        <dbReference type="ARBA" id="ARBA00005438"/>
    </source>
</evidence>
<dbReference type="CDD" id="cd02027">
    <property type="entry name" value="APSK"/>
    <property type="match status" value="1"/>
</dbReference>
<comment type="similarity">
    <text evidence="16">Belongs to the APS kinase family.</text>
</comment>
<comment type="similarity">
    <text evidence="15">Belongs to the TRAFAC class translation factor GTPase superfamily. Classic translation factor GTPase family. CysN/NodQ subfamily.</text>
</comment>
<dbReference type="Pfam" id="PF22594">
    <property type="entry name" value="GTP-eEF1A_C"/>
    <property type="match status" value="1"/>
</dbReference>
<dbReference type="InterPro" id="IPR011779">
    <property type="entry name" value="SO4_adenylTrfase_lsu"/>
</dbReference>
<dbReference type="GO" id="GO:0004020">
    <property type="term" value="F:adenylylsulfate kinase activity"/>
    <property type="evidence" value="ECO:0007669"/>
    <property type="project" value="UniProtKB-UniRule"/>
</dbReference>
<comment type="caution">
    <text evidence="15">Lacks conserved residue(s) required for the propagation of feature annotation.</text>
</comment>
<dbReference type="GO" id="GO:0000103">
    <property type="term" value="P:sulfate assimilation"/>
    <property type="evidence" value="ECO:0007669"/>
    <property type="project" value="UniProtKB-UniRule"/>
</dbReference>
<evidence type="ECO:0000256" key="16">
    <source>
        <dbReference type="HAMAP-Rule" id="MF_00065"/>
    </source>
</evidence>
<dbReference type="InterPro" id="IPR050100">
    <property type="entry name" value="TRAFAC_GTPase_members"/>
</dbReference>
<evidence type="ECO:0000256" key="11">
    <source>
        <dbReference type="ARBA" id="ARBA00023268"/>
    </source>
</evidence>
<dbReference type="GO" id="GO:0005525">
    <property type="term" value="F:GTP binding"/>
    <property type="evidence" value="ECO:0007669"/>
    <property type="project" value="UniProtKB-UniRule"/>
</dbReference>
<dbReference type="InterPro" id="IPR059117">
    <property type="entry name" value="APS_kinase_dom"/>
</dbReference>
<feature type="domain" description="Tr-type G" evidence="17">
    <location>
        <begin position="6"/>
        <end position="218"/>
    </location>
</feature>
<dbReference type="Gene3D" id="3.40.50.300">
    <property type="entry name" value="P-loop containing nucleotide triphosphate hydrolases"/>
    <property type="match status" value="2"/>
</dbReference>
<comment type="function">
    <text evidence="16">Catalyzes the synthesis of activated sulfate.</text>
</comment>
<evidence type="ECO:0000256" key="15">
    <source>
        <dbReference type="HAMAP-Rule" id="MF_00062"/>
    </source>
</evidence>
<dbReference type="EMBL" id="PDPS01000008">
    <property type="protein sequence ID" value="PID60314.1"/>
    <property type="molecule type" value="Genomic_DNA"/>
</dbReference>
<dbReference type="GO" id="GO:0005524">
    <property type="term" value="F:ATP binding"/>
    <property type="evidence" value="ECO:0007669"/>
    <property type="project" value="UniProtKB-UniRule"/>
</dbReference>
<keyword evidence="16 18" id="KW-0418">Kinase</keyword>
<dbReference type="InterPro" id="IPR009001">
    <property type="entry name" value="Transl_elong_EF1A/Init_IF2_C"/>
</dbReference>
<dbReference type="CDD" id="cd04095">
    <property type="entry name" value="CysN_NoDQ_III"/>
    <property type="match status" value="1"/>
</dbReference>
<evidence type="ECO:0000313" key="18">
    <source>
        <dbReference type="EMBL" id="PID60314.1"/>
    </source>
</evidence>
<dbReference type="Pfam" id="PF01583">
    <property type="entry name" value="APS_kinase"/>
    <property type="match status" value="1"/>
</dbReference>
<sequence length="639" mass="71930">MELKEKTLLRLVTTGSVDDGKSTLIGRLLYETNAVYEDHLSAVEKSSRKKGCDEVDLALLMDGLAAEREQGITIDVAYRYFETPKRKFIIADSPGHEQYTRNMVTGASTAELAIILIDARNGVMTQSRRHGLLVSLLQVPHLVVAVNKMDLVDYSKAVYDAIVATYEAFSEKLAIHDISFIPVSALKGENVVEKSRRMAWYDGPSLLQHLERVHVTQDRNLIDTRFPVQYVIRPHQDFRGFAGRMLSGTLRPGEEIVVLPSGKGSRVKSIVTYDGELHEAFPPQSVTVTLEDEIDVSRGDMLVRKDNLPQVSNHLEAILCWMDDRADLSRETSYYLRHTTKTVRAFIKRIVYKIDVNSLHRESAATLTLNEIGRVELKTSLPLFFDPYTANRGTGSFVLIDPLSQNTVAAGMIRGAVRRIRDIAEHEHGTLTEERRRQKSPHTVWSGWNVAREAREARHGHKGAVLWLTGLSGSGKSTIAKRLEKELFERGVHTMLLDGDLLRHGLNGDLGFSPEDRSENIRRVGEVAKLFFEAGHVVVCTFISPFVRDRDFVRTLFPEDRFLEIFVKCDLEVCKRRDPNGLYQKALSGEIQEFTGISSPYEVPENPDLVVESDLQSVDDIIALLKERLRQQGLLGGIS</sequence>
<dbReference type="GO" id="GO:0070814">
    <property type="term" value="P:hydrogen sulfide biosynthetic process"/>
    <property type="evidence" value="ECO:0007669"/>
    <property type="project" value="UniProtKB-UniRule"/>
</dbReference>
<dbReference type="HAMAP" id="MF_00062">
    <property type="entry name" value="Sulf_adenylyltr_sub1"/>
    <property type="match status" value="1"/>
</dbReference>
<dbReference type="EC" id="2.7.7.4" evidence="15"/>
<dbReference type="InterPro" id="IPR002891">
    <property type="entry name" value="APS"/>
</dbReference>
<dbReference type="PROSITE" id="PS51722">
    <property type="entry name" value="G_TR_2"/>
    <property type="match status" value="1"/>
</dbReference>
<name>A0A2G6EE67_9BACT</name>
<comment type="similarity">
    <text evidence="5">In the N-terminal section; belongs to the TRAFAC class translation factor GTPase superfamily. Classic translation factor GTPase family. CysN/NodQ subfamily.</text>
</comment>
<accession>A0A2G6EE67</accession>
<keyword evidence="10 15" id="KW-0342">GTP-binding</keyword>
<evidence type="ECO:0000256" key="14">
    <source>
        <dbReference type="ARBA" id="ARBA00062688"/>
    </source>
</evidence>
<dbReference type="GO" id="GO:0004781">
    <property type="term" value="F:sulfate adenylyltransferase (ATP) activity"/>
    <property type="evidence" value="ECO:0007669"/>
    <property type="project" value="UniProtKB-UniRule"/>
</dbReference>
<dbReference type="Pfam" id="PF00009">
    <property type="entry name" value="GTP_EFTU"/>
    <property type="match status" value="1"/>
</dbReference>
<keyword evidence="7 15" id="KW-0548">Nucleotidyltransferase</keyword>
<keyword evidence="11" id="KW-0511">Multifunctional enzyme</keyword>
<dbReference type="InterPro" id="IPR044139">
    <property type="entry name" value="CysN_NoDQ_III"/>
</dbReference>
<dbReference type="EC" id="2.7.1.25" evidence="16"/>
<comment type="similarity">
    <text evidence="4">In the C-terminal section; belongs to the APS kinase family.</text>
</comment>
<dbReference type="InterPro" id="IPR031157">
    <property type="entry name" value="G_TR_CS"/>
</dbReference>
<evidence type="ECO:0000256" key="10">
    <source>
        <dbReference type="ARBA" id="ARBA00023134"/>
    </source>
</evidence>
<dbReference type="PROSITE" id="PS00301">
    <property type="entry name" value="G_TR_1"/>
    <property type="match status" value="1"/>
</dbReference>
<comment type="catalytic activity">
    <reaction evidence="1 16">
        <text>adenosine 5'-phosphosulfate + ATP = 3'-phosphoadenylyl sulfate + ADP + H(+)</text>
        <dbReference type="Rhea" id="RHEA:24152"/>
        <dbReference type="ChEBI" id="CHEBI:15378"/>
        <dbReference type="ChEBI" id="CHEBI:30616"/>
        <dbReference type="ChEBI" id="CHEBI:58243"/>
        <dbReference type="ChEBI" id="CHEBI:58339"/>
        <dbReference type="ChEBI" id="CHEBI:456216"/>
        <dbReference type="EC" id="2.7.1.25"/>
    </reaction>
</comment>
<gene>
    <name evidence="16" type="primary">cysC</name>
    <name evidence="15" type="synonym">cysN</name>
    <name evidence="18" type="ORF">CSB45_00460</name>
</gene>
<dbReference type="CDD" id="cd03695">
    <property type="entry name" value="CysN_NodQ_II"/>
    <property type="match status" value="1"/>
</dbReference>
<dbReference type="Gene3D" id="2.40.30.10">
    <property type="entry name" value="Translation factors"/>
    <property type="match status" value="2"/>
</dbReference>
<evidence type="ECO:0000256" key="1">
    <source>
        <dbReference type="ARBA" id="ARBA00001823"/>
    </source>
</evidence>
<dbReference type="NCBIfam" id="TIGR02034">
    <property type="entry name" value="CysN"/>
    <property type="match status" value="1"/>
</dbReference>
<keyword evidence="16" id="KW-0597">Phosphoprotein</keyword>
<feature type="active site" description="Phosphoserine intermediate" evidence="16">
    <location>
        <position position="544"/>
    </location>
</feature>
<evidence type="ECO:0000256" key="12">
    <source>
        <dbReference type="ARBA" id="ARBA00049370"/>
    </source>
</evidence>
<comment type="catalytic activity">
    <reaction evidence="12 15">
        <text>sulfate + ATP + H(+) = adenosine 5'-phosphosulfate + diphosphate</text>
        <dbReference type="Rhea" id="RHEA:18133"/>
        <dbReference type="ChEBI" id="CHEBI:15378"/>
        <dbReference type="ChEBI" id="CHEBI:16189"/>
        <dbReference type="ChEBI" id="CHEBI:30616"/>
        <dbReference type="ChEBI" id="CHEBI:33019"/>
        <dbReference type="ChEBI" id="CHEBI:58243"/>
        <dbReference type="EC" id="2.7.7.4"/>
    </reaction>
</comment>